<dbReference type="STRING" id="361077.A0A151Z325"/>
<evidence type="ECO:0000256" key="5">
    <source>
        <dbReference type="PROSITE-ProRule" id="PRU00076"/>
    </source>
</evidence>
<dbReference type="Pfam" id="PF24908">
    <property type="entry name" value="Ig_SIBA-E_2nd"/>
    <property type="match status" value="1"/>
</dbReference>
<dbReference type="SUPFAM" id="SSF57184">
    <property type="entry name" value="Growth factor receptor domain"/>
    <property type="match status" value="1"/>
</dbReference>
<keyword evidence="7" id="KW-0732">Signal</keyword>
<dbReference type="PROSITE" id="PS00022">
    <property type="entry name" value="EGF_1"/>
    <property type="match status" value="1"/>
</dbReference>
<feature type="domain" description="EGF-like" evidence="8">
    <location>
        <begin position="405"/>
        <end position="442"/>
    </location>
</feature>
<evidence type="ECO:0000256" key="1">
    <source>
        <dbReference type="ARBA" id="ARBA00004370"/>
    </source>
</evidence>
<comment type="caution">
    <text evidence="9">The sequence shown here is derived from an EMBL/GenBank/DDBJ whole genome shotgun (WGS) entry which is preliminary data.</text>
</comment>
<feature type="transmembrane region" description="Helical" evidence="6">
    <location>
        <begin position="1795"/>
        <end position="1818"/>
    </location>
</feature>
<dbReference type="GO" id="GO:0016020">
    <property type="term" value="C:membrane"/>
    <property type="evidence" value="ECO:0007669"/>
    <property type="project" value="UniProtKB-SubCell"/>
</dbReference>
<dbReference type="InterPro" id="IPR056851">
    <property type="entry name" value="Ig_SibA-E"/>
</dbReference>
<dbReference type="Gene3D" id="3.40.50.410">
    <property type="entry name" value="von Willebrand factor, type A domain"/>
    <property type="match status" value="1"/>
</dbReference>
<reference evidence="9 10" key="1">
    <citation type="submission" date="2015-12" db="EMBL/GenBank/DDBJ databases">
        <title>Dictyostelia acquired genes for synthesis and detection of signals that induce cell-type specialization by lateral gene transfer from prokaryotes.</title>
        <authorList>
            <person name="Gloeckner G."/>
            <person name="Schaap P."/>
        </authorList>
    </citation>
    <scope>NUCLEOTIDE SEQUENCE [LARGE SCALE GENOMIC DNA]</scope>
    <source>
        <strain evidence="9 10">TK</strain>
    </source>
</reference>
<dbReference type="PANTHER" id="PTHR24038:SF11">
    <property type="entry name" value="INTEGRIN BETA-LIKE PROTEIN E"/>
    <property type="match status" value="1"/>
</dbReference>
<dbReference type="PANTHER" id="PTHR24038">
    <property type="entry name" value="STABILIN"/>
    <property type="match status" value="1"/>
</dbReference>
<comment type="caution">
    <text evidence="5">Lacks conserved residue(s) required for the propagation of feature annotation.</text>
</comment>
<evidence type="ECO:0000256" key="7">
    <source>
        <dbReference type="SAM" id="SignalP"/>
    </source>
</evidence>
<dbReference type="InterPro" id="IPR009030">
    <property type="entry name" value="Growth_fac_rcpt_cys_sf"/>
</dbReference>
<proteinExistence type="predicted"/>
<accession>A0A151Z325</accession>
<feature type="signal peptide" evidence="7">
    <location>
        <begin position="1"/>
        <end position="22"/>
    </location>
</feature>
<keyword evidence="10" id="KW-1185">Reference proteome</keyword>
<dbReference type="Pfam" id="PF24909">
    <property type="entry name" value="vWA_SIBA-E"/>
    <property type="match status" value="1"/>
</dbReference>
<dbReference type="Pfam" id="PF24619">
    <property type="entry name" value="Ig_SibA"/>
    <property type="match status" value="1"/>
</dbReference>
<keyword evidence="6" id="KW-0812">Transmembrane</keyword>
<keyword evidence="6" id="KW-1133">Transmembrane helix</keyword>
<feature type="chain" id="PRO_5007592771" evidence="7">
    <location>
        <begin position="23"/>
        <end position="1872"/>
    </location>
</feature>
<evidence type="ECO:0000256" key="6">
    <source>
        <dbReference type="SAM" id="Phobius"/>
    </source>
</evidence>
<name>A0A151Z325_TIELA</name>
<dbReference type="InParanoid" id="A0A151Z325"/>
<dbReference type="OrthoDB" id="286301at2759"/>
<dbReference type="CDD" id="cd00055">
    <property type="entry name" value="EGF_Lam"/>
    <property type="match status" value="1"/>
</dbReference>
<evidence type="ECO:0000313" key="10">
    <source>
        <dbReference type="Proteomes" id="UP000076078"/>
    </source>
</evidence>
<comment type="subcellular location">
    <subcellularLocation>
        <location evidence="1">Membrane</location>
    </subcellularLocation>
</comment>
<dbReference type="OMA" id="ANIYYTH"/>
<evidence type="ECO:0000259" key="8">
    <source>
        <dbReference type="PROSITE" id="PS50026"/>
    </source>
</evidence>
<evidence type="ECO:0000256" key="4">
    <source>
        <dbReference type="ARBA" id="ARBA00023180"/>
    </source>
</evidence>
<keyword evidence="4" id="KW-0325">Glycoprotein</keyword>
<dbReference type="PROSITE" id="PS50026">
    <property type="entry name" value="EGF_3"/>
    <property type="match status" value="1"/>
</dbReference>
<dbReference type="Gene3D" id="2.170.300.10">
    <property type="entry name" value="Tie2 ligand-binding domain superfamily"/>
    <property type="match status" value="1"/>
</dbReference>
<dbReference type="InterPro" id="IPR002049">
    <property type="entry name" value="LE_dom"/>
</dbReference>
<protein>
    <submittedName>
        <fullName evidence="9">Type A von Willebrand factor domain-containing protein</fullName>
    </submittedName>
</protein>
<dbReference type="PROSITE" id="PS01186">
    <property type="entry name" value="EGF_2"/>
    <property type="match status" value="1"/>
</dbReference>
<evidence type="ECO:0000256" key="3">
    <source>
        <dbReference type="ARBA" id="ARBA00023157"/>
    </source>
</evidence>
<dbReference type="InterPro" id="IPR036465">
    <property type="entry name" value="vWFA_dom_sf"/>
</dbReference>
<evidence type="ECO:0000256" key="2">
    <source>
        <dbReference type="ARBA" id="ARBA00023136"/>
    </source>
</evidence>
<organism evidence="9 10">
    <name type="scientific">Tieghemostelium lacteum</name>
    <name type="common">Slime mold</name>
    <name type="synonym">Dictyostelium lacteum</name>
    <dbReference type="NCBI Taxonomy" id="361077"/>
    <lineage>
        <taxon>Eukaryota</taxon>
        <taxon>Amoebozoa</taxon>
        <taxon>Evosea</taxon>
        <taxon>Eumycetozoa</taxon>
        <taxon>Dictyostelia</taxon>
        <taxon>Dictyosteliales</taxon>
        <taxon>Raperosteliaceae</taxon>
        <taxon>Tieghemostelium</taxon>
    </lineage>
</organism>
<dbReference type="SUPFAM" id="SSF53300">
    <property type="entry name" value="vWA-like"/>
    <property type="match status" value="1"/>
</dbReference>
<dbReference type="PROSITE" id="PS01248">
    <property type="entry name" value="EGF_LAM_1"/>
    <property type="match status" value="1"/>
</dbReference>
<feature type="disulfide bond" evidence="5">
    <location>
        <begin position="432"/>
        <end position="441"/>
    </location>
</feature>
<keyword evidence="3 5" id="KW-1015">Disulfide bond</keyword>
<sequence>MNLLKFILFVILILSQVLYVKCTHFRYASLQWASTTVARTVNINLKAAFSISHFTNLGITYQVGDKLSYGEIYFYDKVYYGNDAYASVSFTITAVHPQKDLYICMYSYSLTHQYADISTFTAYYHYDDGYVVGVRGVNQINNAELPFYIDTDLALGRTGVVGPTVGMYPIIDMYQGQVNTYQVVVADTNTPISQLVFSLQPGSKFTGYSSNPGVQPPGFSISSTGLITFNPPSIGYYNAQIKVYDPVDQTYTSSDFLINSRSVPTTPLPIVLTPPLGSITTFMADEVNQIMISAYSPDPSTSVSILVADAPMTATLTTQIGTNPCNITLIWKPPITNANNFYIVSVNLVDSYGVSLLGAHSFVIKVQLPVCGSGTRQCTTASSCICVCNTGWTGAQCDQCLPNTYGLNCSPVQTCVNGVSSTGANGDGSCLCNQGWTGPSCNQSLIARCTPTQQSYIIGTTSSVLVTPSNAQIYLSPTVSPVLTVPITLASNPLINILLLVDETASATSAYQQIKSQYSQFVVGVANAKVSYALGKFSDSSSVIDPFTLIASFKGDISAEVASLNLVAGTPTAGPQYRAISQAVLSAPWTQNAYRILILITDNDLSGAPQSDVTNAVSQLILNNVQFGVMAVDSVSSYNSFISQLGYGRASAWTSSTPWPTTMLNNIYTLLLNDVYIIKKKDTNGFVVQAPTNSSSGQKTFSSTLQIPSGSNASSPSVQYQVVGYGYQNLNIQFNHPPTTAPLQLSLYQGGQSATFSVQSFDQDLNILTVEFQSVPTIGILSYSGGTVQALTQYPANTVFTVNPSLTSSGNQPIQFNISDGCLSVTSTFTLTIIDQNTPPTCFDQQVSSSQTSSQPFTIQGTDNDGDVLTIAFPSLSALSSIGSLVFSSNQNMVIEGQSYPSPMQLTFKPQSTASEQSIPIQYVVYDGSVSSQCKLTITIVRVNSAPLLQILDNQTTIPYSTKTIPFVMSDLDANTIVNVTITSITPNGGTFKDQNGVTISSTPYSLGQWQLNGTTLEESSLSFIAPSTSPTVSSFNIKIQDSEGLSNNYDVQINTVGSRTNSPPTATFVSPFYINQGSETALFNLTGTDPDTQFDKTLNVIISALPTFGEILNSQNQSVLSNGPSPMLIKYRPTPTFYGTDELVFNVEDTLGTLGLQSVTVKFFVAHINHYPTGSLPDIYASNSNQDPIPINTIANDFDHDTLTGIIVTLPQYGQLTQYDGTPITTSNTQITNSSLFLYYQQPTNFFSSFNTTYSIKVCDNASLPLCTPLSANIYYTHVNTPPIAYDQQEDCQQGKSVTIQLNCTDAESSNLQGKIVSLPLHGSLKTTSGTPITSTTQLVPTVIVYTPNPDESDAQTTGGLGPLETILYLVRDEQGIESMPAKIQVFVEPAEAPVYQGALSMSINEDTPLVIPIKATPGSGGNINMYLMDFNGRGTLQFLTGVQIVDVTTTPSNFSFTNPQNIFKYTPNKDDTGQTAYLIFNLYDGSQVGPTLNLSISVLPVNDIPLVVPVSYETDGDILTLQNLVLMNVNSSAVISWTDNDIDSPDNEVQGIVTQIPKLGTLYNYDPNSTDHKGTIITENGVIVNRTSDASFKVVYQGILGDIGINYTDFSVAVSDLYNQSSAHQIRIDIRPINHPPSIQIPTTFYQISPNSNLSISGVSVDDPDASVLNSTMQVTLSLGALPGSSLTNGDWLKVHPVAGTSCITSTYSIQCNNTKYHLNSFINSIDIHIGKSGNYTVRIEANDLGLQFPGVLPLTTQNQIAVLVGAPTPGTSTTGGGSADAIVTSDKPKKNLALMISLIVVGCVLVLLVLGFLAYRYYKRSRPIPPPPPTGSSFAGQFNISNNPLYNSATKTMKHNKKLKLELANIQDY</sequence>
<dbReference type="Proteomes" id="UP000076078">
    <property type="component" value="Unassembled WGS sequence"/>
</dbReference>
<keyword evidence="2 6" id="KW-0472">Membrane</keyword>
<gene>
    <name evidence="9" type="ORF">DLAC_11061</name>
</gene>
<dbReference type="InterPro" id="IPR000742">
    <property type="entry name" value="EGF"/>
</dbReference>
<dbReference type="EMBL" id="LODT01000051">
    <property type="protein sequence ID" value="KYQ88363.1"/>
    <property type="molecule type" value="Genomic_DNA"/>
</dbReference>
<dbReference type="InterPro" id="IPR056847">
    <property type="entry name" value="Ig_SibA-E_2nd"/>
</dbReference>
<keyword evidence="5" id="KW-0245">EGF-like domain</keyword>
<evidence type="ECO:0000313" key="9">
    <source>
        <dbReference type="EMBL" id="KYQ88363.1"/>
    </source>
</evidence>